<dbReference type="InterPro" id="IPR007048">
    <property type="entry name" value="IraD/Gp25-like"/>
</dbReference>
<protein>
    <recommendedName>
        <fullName evidence="1">IraD/Gp25-like domain-containing protein</fullName>
    </recommendedName>
</protein>
<accession>A0AAN5AM50</accession>
<sequence length="127" mass="14635">MDLELGTGWHFPTTFNEEESIEMVHGKQDIHQSLRILLSTKPGERPIFFDYGCNLHLLLFESITEELKVRISSTVSKAIEQFEKRITVDKVSVDDSEQADGKVNIMIDYTINKSQTTGNFIFPYYLD</sequence>
<dbReference type="RefSeq" id="WP_338238610.1">
    <property type="nucleotide sequence ID" value="NZ_BQKE01000003.1"/>
</dbReference>
<organism evidence="2 3">
    <name type="scientific">Persicobacter diffluens</name>
    <dbReference type="NCBI Taxonomy" id="981"/>
    <lineage>
        <taxon>Bacteria</taxon>
        <taxon>Pseudomonadati</taxon>
        <taxon>Bacteroidota</taxon>
        <taxon>Cytophagia</taxon>
        <taxon>Cytophagales</taxon>
        <taxon>Persicobacteraceae</taxon>
        <taxon>Persicobacter</taxon>
    </lineage>
</organism>
<dbReference type="AlphaFoldDB" id="A0AAN5AM50"/>
<evidence type="ECO:0000259" key="1">
    <source>
        <dbReference type="Pfam" id="PF04965"/>
    </source>
</evidence>
<keyword evidence="3" id="KW-1185">Reference proteome</keyword>
<gene>
    <name evidence="2" type="ORF">PEDI_39990</name>
</gene>
<evidence type="ECO:0000313" key="3">
    <source>
        <dbReference type="Proteomes" id="UP001310022"/>
    </source>
</evidence>
<feature type="domain" description="IraD/Gp25-like" evidence="1">
    <location>
        <begin position="26"/>
        <end position="114"/>
    </location>
</feature>
<evidence type="ECO:0000313" key="2">
    <source>
        <dbReference type="EMBL" id="GJM63447.1"/>
    </source>
</evidence>
<dbReference type="Proteomes" id="UP001310022">
    <property type="component" value="Unassembled WGS sequence"/>
</dbReference>
<comment type="caution">
    <text evidence="2">The sequence shown here is derived from an EMBL/GenBank/DDBJ whole genome shotgun (WGS) entry which is preliminary data.</text>
</comment>
<name>A0AAN5AM50_9BACT</name>
<dbReference type="SUPFAM" id="SSF160719">
    <property type="entry name" value="gpW/gp25-like"/>
    <property type="match status" value="1"/>
</dbReference>
<dbReference type="Gene3D" id="3.10.450.40">
    <property type="match status" value="1"/>
</dbReference>
<proteinExistence type="predicted"/>
<dbReference type="EMBL" id="BQKE01000003">
    <property type="protein sequence ID" value="GJM63447.1"/>
    <property type="molecule type" value="Genomic_DNA"/>
</dbReference>
<dbReference type="Pfam" id="PF04965">
    <property type="entry name" value="GPW_gp25"/>
    <property type="match status" value="1"/>
</dbReference>
<reference evidence="2 3" key="1">
    <citation type="submission" date="2021-12" db="EMBL/GenBank/DDBJ databases">
        <title>Genome sequencing of bacteria with rrn-lacking chromosome and rrn-plasmid.</title>
        <authorList>
            <person name="Anda M."/>
            <person name="Iwasaki W."/>
        </authorList>
    </citation>
    <scope>NUCLEOTIDE SEQUENCE [LARGE SCALE GENOMIC DNA]</scope>
    <source>
        <strain evidence="2 3">NBRC 15940</strain>
    </source>
</reference>